<dbReference type="EMBL" id="JAHKNI010000008">
    <property type="protein sequence ID" value="MBU3064755.1"/>
    <property type="molecule type" value="Genomic_DNA"/>
</dbReference>
<accession>A0ABS6B4S0</accession>
<comment type="similarity">
    <text evidence="1">Belongs to the UPF0098 family.</text>
</comment>
<dbReference type="Pfam" id="PF01161">
    <property type="entry name" value="PBP"/>
    <property type="match status" value="1"/>
</dbReference>
<evidence type="ECO:0000313" key="4">
    <source>
        <dbReference type="Proteomes" id="UP000733379"/>
    </source>
</evidence>
<evidence type="ECO:0000256" key="1">
    <source>
        <dbReference type="ARBA" id="ARBA00007120"/>
    </source>
</evidence>
<reference evidence="3 4" key="1">
    <citation type="submission" date="2021-06" db="EMBL/GenBank/DDBJ databases">
        <title>Actinomycetes sequencing.</title>
        <authorList>
            <person name="Shan Q."/>
        </authorList>
    </citation>
    <scope>NUCLEOTIDE SEQUENCE [LARGE SCALE GENOMIC DNA]</scope>
    <source>
        <strain evidence="3 4">NEAU-G5</strain>
    </source>
</reference>
<dbReference type="Gene3D" id="3.90.280.10">
    <property type="entry name" value="PEBP-like"/>
    <property type="match status" value="1"/>
</dbReference>
<dbReference type="CDD" id="cd00865">
    <property type="entry name" value="PEBP_bact_arch"/>
    <property type="match status" value="1"/>
</dbReference>
<dbReference type="GO" id="GO:0004860">
    <property type="term" value="F:protein kinase inhibitor activity"/>
    <property type="evidence" value="ECO:0007669"/>
    <property type="project" value="UniProtKB-KW"/>
</dbReference>
<organism evidence="3 4">
    <name type="scientific">Nocardia albiluteola</name>
    <dbReference type="NCBI Taxonomy" id="2842303"/>
    <lineage>
        <taxon>Bacteria</taxon>
        <taxon>Bacillati</taxon>
        <taxon>Actinomycetota</taxon>
        <taxon>Actinomycetes</taxon>
        <taxon>Mycobacteriales</taxon>
        <taxon>Nocardiaceae</taxon>
        <taxon>Nocardia</taxon>
    </lineage>
</organism>
<dbReference type="InterPro" id="IPR005247">
    <property type="entry name" value="YbhB_YbcL/LppC-like"/>
</dbReference>
<comment type="caution">
    <text evidence="3">The sequence shown here is derived from an EMBL/GenBank/DDBJ whole genome shotgun (WGS) entry which is preliminary data.</text>
</comment>
<protein>
    <submittedName>
        <fullName evidence="3">YbhB/YbcL family Raf kinase inhibitor-like protein</fullName>
    </submittedName>
</protein>
<keyword evidence="3" id="KW-0649">Protein kinase inhibitor</keyword>
<dbReference type="SUPFAM" id="SSF49777">
    <property type="entry name" value="PEBP-like"/>
    <property type="match status" value="1"/>
</dbReference>
<dbReference type="NCBIfam" id="TIGR00481">
    <property type="entry name" value="YbhB/YbcL family Raf kinase inhibitor-like protein"/>
    <property type="match status" value="1"/>
</dbReference>
<dbReference type="Proteomes" id="UP000733379">
    <property type="component" value="Unassembled WGS sequence"/>
</dbReference>
<keyword evidence="4" id="KW-1185">Reference proteome</keyword>
<feature type="region of interest" description="Disordered" evidence="2">
    <location>
        <begin position="1"/>
        <end position="27"/>
    </location>
</feature>
<evidence type="ECO:0000256" key="2">
    <source>
        <dbReference type="SAM" id="MobiDB-lite"/>
    </source>
</evidence>
<proteinExistence type="inferred from homology"/>
<dbReference type="InterPro" id="IPR008914">
    <property type="entry name" value="PEBP"/>
</dbReference>
<dbReference type="PANTHER" id="PTHR30289">
    <property type="entry name" value="UNCHARACTERIZED PROTEIN YBCL-RELATED"/>
    <property type="match status" value="1"/>
</dbReference>
<name>A0ABS6B4S0_9NOCA</name>
<dbReference type="PANTHER" id="PTHR30289:SF1">
    <property type="entry name" value="PEBP (PHOSPHATIDYLETHANOLAMINE-BINDING PROTEIN) FAMILY PROTEIN"/>
    <property type="match status" value="1"/>
</dbReference>
<gene>
    <name evidence="3" type="ORF">KO481_24905</name>
</gene>
<feature type="compositionally biased region" description="Polar residues" evidence="2">
    <location>
        <begin position="1"/>
        <end position="16"/>
    </location>
</feature>
<sequence length="207" mass="21615">MRWNSAPRSWNTSCSTADDPATPERTPVVPDYSYNPYAALPKLPDFLVTSTDIADGESFGLNQASGKFEVPGGRDISPQLSWSGFPAETKSFAVTVYDPDAPTASGFWHWAVADIPAAVTGLDSGAGSDGGTLPAGAVALRNDGGFAGFVGAAPPAGHGHHRYFITVHAVDVESLGIGADATPAYLGFNLFFHSIARAQLVATFEVL</sequence>
<dbReference type="InterPro" id="IPR036610">
    <property type="entry name" value="PEBP-like_sf"/>
</dbReference>
<evidence type="ECO:0000313" key="3">
    <source>
        <dbReference type="EMBL" id="MBU3064755.1"/>
    </source>
</evidence>